<keyword evidence="3 6" id="KW-1133">Transmembrane helix</keyword>
<feature type="transmembrane region" description="Helical" evidence="6">
    <location>
        <begin position="109"/>
        <end position="134"/>
    </location>
</feature>
<evidence type="ECO:0000259" key="7">
    <source>
        <dbReference type="PROSITE" id="PS50186"/>
    </source>
</evidence>
<dbReference type="Proteomes" id="UP000694844">
    <property type="component" value="Chromosome 9"/>
</dbReference>
<protein>
    <submittedName>
        <fullName evidence="9">Integral membrane protein GPR155-like isoform X1</fullName>
    </submittedName>
</protein>
<dbReference type="PROSITE" id="PS50186">
    <property type="entry name" value="DEP"/>
    <property type="match status" value="1"/>
</dbReference>
<evidence type="ECO:0000256" key="5">
    <source>
        <dbReference type="SAM" id="MobiDB-lite"/>
    </source>
</evidence>
<feature type="region of interest" description="Disordered" evidence="5">
    <location>
        <begin position="642"/>
        <end position="661"/>
    </location>
</feature>
<feature type="transmembrane region" description="Helical" evidence="6">
    <location>
        <begin position="51"/>
        <end position="74"/>
    </location>
</feature>
<evidence type="ECO:0000256" key="1">
    <source>
        <dbReference type="ARBA" id="ARBA00004141"/>
    </source>
</evidence>
<dbReference type="InterPro" id="IPR051832">
    <property type="entry name" value="mTOR-Rac_regulators"/>
</dbReference>
<accession>A0A8B8BQA9</accession>
<feature type="transmembrane region" description="Helical" evidence="6">
    <location>
        <begin position="80"/>
        <end position="102"/>
    </location>
</feature>
<dbReference type="InterPro" id="IPR000591">
    <property type="entry name" value="DEP_dom"/>
</dbReference>
<dbReference type="GO" id="GO:0016020">
    <property type="term" value="C:membrane"/>
    <property type="evidence" value="ECO:0007669"/>
    <property type="project" value="UniProtKB-SubCell"/>
</dbReference>
<dbReference type="Gene3D" id="1.20.1070.10">
    <property type="entry name" value="Rhodopsin 7-helix transmembrane proteins"/>
    <property type="match status" value="1"/>
</dbReference>
<proteinExistence type="predicted"/>
<keyword evidence="4 6" id="KW-0472">Membrane</keyword>
<dbReference type="Pfam" id="PF00610">
    <property type="entry name" value="DEP"/>
    <property type="match status" value="1"/>
</dbReference>
<name>A0A8B8BQA9_CRAVI</name>
<comment type="subcellular location">
    <subcellularLocation>
        <location evidence="1">Membrane</location>
        <topology evidence="1">Multi-pass membrane protein</topology>
    </subcellularLocation>
</comment>
<dbReference type="OrthoDB" id="2133778at2759"/>
<dbReference type="SUPFAM" id="SSF46785">
    <property type="entry name" value="Winged helix' DNA-binding domain"/>
    <property type="match status" value="1"/>
</dbReference>
<evidence type="ECO:0000313" key="8">
    <source>
        <dbReference type="Proteomes" id="UP000694844"/>
    </source>
</evidence>
<feature type="domain" description="DEP" evidence="7">
    <location>
        <begin position="840"/>
        <end position="917"/>
    </location>
</feature>
<organism evidence="8 9">
    <name type="scientific">Crassostrea virginica</name>
    <name type="common">Eastern oyster</name>
    <dbReference type="NCBI Taxonomy" id="6565"/>
    <lineage>
        <taxon>Eukaryota</taxon>
        <taxon>Metazoa</taxon>
        <taxon>Spiralia</taxon>
        <taxon>Lophotrochozoa</taxon>
        <taxon>Mollusca</taxon>
        <taxon>Bivalvia</taxon>
        <taxon>Autobranchia</taxon>
        <taxon>Pteriomorphia</taxon>
        <taxon>Ostreida</taxon>
        <taxon>Ostreoidea</taxon>
        <taxon>Ostreidae</taxon>
        <taxon>Crassostrea</taxon>
    </lineage>
</organism>
<dbReference type="KEGG" id="cvn:111112350"/>
<keyword evidence="8" id="KW-1185">Reference proteome</keyword>
<feature type="compositionally biased region" description="Low complexity" evidence="5">
    <location>
        <begin position="642"/>
        <end position="657"/>
    </location>
</feature>
<dbReference type="InterPro" id="IPR036390">
    <property type="entry name" value="WH_DNA-bd_sf"/>
</dbReference>
<gene>
    <name evidence="9" type="primary">LOC111112350</name>
</gene>
<feature type="transmembrane region" description="Helical" evidence="6">
    <location>
        <begin position="766"/>
        <end position="788"/>
    </location>
</feature>
<dbReference type="GO" id="GO:0030514">
    <property type="term" value="P:negative regulation of BMP signaling pathway"/>
    <property type="evidence" value="ECO:0007669"/>
    <property type="project" value="TreeGrafter"/>
</dbReference>
<feature type="transmembrane region" description="Helical" evidence="6">
    <location>
        <begin position="438"/>
        <end position="461"/>
    </location>
</feature>
<reference evidence="9" key="1">
    <citation type="submission" date="2025-08" db="UniProtKB">
        <authorList>
            <consortium name="RefSeq"/>
        </authorList>
    </citation>
    <scope>IDENTIFICATION</scope>
    <source>
        <tissue evidence="9">Whole sample</tissue>
    </source>
</reference>
<dbReference type="PANTHER" id="PTHR22829:SF5">
    <property type="entry name" value="INTEGRAL MEMBRANE PROTEIN GPR155"/>
    <property type="match status" value="1"/>
</dbReference>
<dbReference type="InterPro" id="IPR036388">
    <property type="entry name" value="WH-like_DNA-bd_sf"/>
</dbReference>
<feature type="transmembrane region" description="Helical" evidence="6">
    <location>
        <begin position="304"/>
        <end position="321"/>
    </location>
</feature>
<keyword evidence="2 6" id="KW-0812">Transmembrane</keyword>
<feature type="transmembrane region" description="Helical" evidence="6">
    <location>
        <begin position="400"/>
        <end position="418"/>
    </location>
</feature>
<feature type="transmembrane region" description="Helical" evidence="6">
    <location>
        <begin position="473"/>
        <end position="493"/>
    </location>
</feature>
<dbReference type="Gene3D" id="1.10.10.10">
    <property type="entry name" value="Winged helix-like DNA-binding domain superfamily/Winged helix DNA-binding domain"/>
    <property type="match status" value="1"/>
</dbReference>
<feature type="transmembrane region" description="Helical" evidence="6">
    <location>
        <begin position="146"/>
        <end position="166"/>
    </location>
</feature>
<dbReference type="SMART" id="SM00049">
    <property type="entry name" value="DEP"/>
    <property type="match status" value="1"/>
</dbReference>
<evidence type="ECO:0000256" key="3">
    <source>
        <dbReference type="ARBA" id="ARBA00022989"/>
    </source>
</evidence>
<feature type="transmembrane region" description="Helical" evidence="6">
    <location>
        <begin position="368"/>
        <end position="388"/>
    </location>
</feature>
<feature type="transmembrane region" description="Helical" evidence="6">
    <location>
        <begin position="20"/>
        <end position="39"/>
    </location>
</feature>
<evidence type="ECO:0000256" key="2">
    <source>
        <dbReference type="ARBA" id="ARBA00022692"/>
    </source>
</evidence>
<dbReference type="GO" id="GO:0055085">
    <property type="term" value="P:transmembrane transport"/>
    <property type="evidence" value="ECO:0007669"/>
    <property type="project" value="InterPro"/>
</dbReference>
<dbReference type="InterPro" id="IPR004776">
    <property type="entry name" value="Mem_transp_PIN-like"/>
</dbReference>
<sequence length="930" mass="104116">MENATNLTTGPSGATVSIENLYPAIVQCFVIILFGYIAGRWDVITPTQGKGIGTFVSKFCLPALLFKNMCILNFADVNWTFLLCILIAKSVVFFLVMALCLVIKRPRNYGIAGLFAIFATQSNDFALGFPILQALYEDTHPEYLKYIYLIAPISVVVLNPIGFVMLEIQKHREMETTPSEIKGQGSCMPFSIGVHVIKGVVTNPIVFMTVIGIAGNFVFHRNIPDVLSDILNVFGNAFAASALFYLGISMVGKLKGQISLAMVVPLLLIGAKGLLLPLVTWLVVGGIERISNDTNSTSDAMFGFLYGTFPTAPSVFLYASHYSTATDLVATGMVAGTFLAAPLMFVSARMLSVVVISEMDYKDLLLKTSFDASIISMVACVWVLIIMFGSKRFKRIPHQFLVCLILSHFMACLGMVIYSYKDCSENMQTWKHYIEFTMILAGTLGTRCWTTIIAVTLYLIHCRSLCFVLRIRGLLLFLGFGTPLFCTGILYLLGKHHMHDEIDPSFHYGTDQSILSVVFILICCTLSIVCLVLKQRNSRDYRPVSTEEPDLEQSIKVSRVRSKVKKVNGNVTRSAAASAGGGGNGQIQIDSSSNRCQAYKPSCNDCDQGCSGGGYHPEVRTRNPQHVQVGESIEDIVPFPSESSSLLSDSSDTSSSEARPSLTDSIEELTCKYGSCSREQKRQCLGRLRAYRSSVVNVAVGDEGVRVSQPRRCPKDEYQTNRFLVLLVLLLLSMFIGLFLCTWRLFNNSISGIYVEMEFLDAVFNYGQGFIILAIFGFDTKYIFLPFIKSLTSNVRIKWLSLLCLRWRRFLYGVEVIQIPERGDLDEETVHLCEQFVKYHKENCARKIVRDQKYNFREYKEVFTGLEMCDWLTEVGLVHDRGEAVKYGRTLLIGRVIAHVKNEHHFHDLPYFYFFLDDEEAVLMSITENT</sequence>
<dbReference type="Pfam" id="PF03547">
    <property type="entry name" value="Mem_trans"/>
    <property type="match status" value="1"/>
</dbReference>
<feature type="transmembrane region" description="Helical" evidence="6">
    <location>
        <begin position="328"/>
        <end position="348"/>
    </location>
</feature>
<dbReference type="PANTHER" id="PTHR22829">
    <property type="entry name" value="DEP DOMAIN PROTEIN"/>
    <property type="match status" value="1"/>
</dbReference>
<feature type="transmembrane region" description="Helical" evidence="6">
    <location>
        <begin position="200"/>
        <end position="218"/>
    </location>
</feature>
<dbReference type="RefSeq" id="XP_022305500.1">
    <property type="nucleotide sequence ID" value="XM_022449792.1"/>
</dbReference>
<dbReference type="AlphaFoldDB" id="A0A8B8BQA9"/>
<feature type="transmembrane region" description="Helical" evidence="6">
    <location>
        <begin position="230"/>
        <end position="248"/>
    </location>
</feature>
<evidence type="ECO:0000256" key="4">
    <source>
        <dbReference type="ARBA" id="ARBA00023136"/>
    </source>
</evidence>
<feature type="transmembrane region" description="Helical" evidence="6">
    <location>
        <begin position="723"/>
        <end position="746"/>
    </location>
</feature>
<evidence type="ECO:0000313" key="9">
    <source>
        <dbReference type="RefSeq" id="XP_022305500.1"/>
    </source>
</evidence>
<evidence type="ECO:0000256" key="6">
    <source>
        <dbReference type="SAM" id="Phobius"/>
    </source>
</evidence>
<feature type="transmembrane region" description="Helical" evidence="6">
    <location>
        <begin position="260"/>
        <end position="284"/>
    </location>
</feature>
<dbReference type="GO" id="GO:0035556">
    <property type="term" value="P:intracellular signal transduction"/>
    <property type="evidence" value="ECO:0007669"/>
    <property type="project" value="InterPro"/>
</dbReference>
<dbReference type="GeneID" id="111112350"/>
<feature type="transmembrane region" description="Helical" evidence="6">
    <location>
        <begin position="513"/>
        <end position="533"/>
    </location>
</feature>